<evidence type="ECO:0000313" key="2">
    <source>
        <dbReference type="Proteomes" id="UP000708208"/>
    </source>
</evidence>
<dbReference type="EMBL" id="CAJVCH010526973">
    <property type="protein sequence ID" value="CAG7822644.1"/>
    <property type="molecule type" value="Genomic_DNA"/>
</dbReference>
<accession>A0A8J2PI61</accession>
<reference evidence="1" key="1">
    <citation type="submission" date="2021-06" db="EMBL/GenBank/DDBJ databases">
        <authorList>
            <person name="Hodson N. C."/>
            <person name="Mongue J. A."/>
            <person name="Jaron S. K."/>
        </authorList>
    </citation>
    <scope>NUCLEOTIDE SEQUENCE</scope>
</reference>
<comment type="caution">
    <text evidence="1">The sequence shown here is derived from an EMBL/GenBank/DDBJ whole genome shotgun (WGS) entry which is preliminary data.</text>
</comment>
<keyword evidence="2" id="KW-1185">Reference proteome</keyword>
<protein>
    <submittedName>
        <fullName evidence="1">Uncharacterized protein</fullName>
    </submittedName>
</protein>
<dbReference type="AlphaFoldDB" id="A0A8J2PI61"/>
<dbReference type="Proteomes" id="UP000708208">
    <property type="component" value="Unassembled WGS sequence"/>
</dbReference>
<gene>
    <name evidence="1" type="ORF">AFUS01_LOCUS32905</name>
</gene>
<name>A0A8J2PI61_9HEXA</name>
<proteinExistence type="predicted"/>
<sequence>MQWTSDLDYWWDRKNLRPAQCLRLSMRLCMTWQFQQRYSWQLARVDILSPRPYLDL</sequence>
<evidence type="ECO:0000313" key="1">
    <source>
        <dbReference type="EMBL" id="CAG7822644.1"/>
    </source>
</evidence>
<organism evidence="1 2">
    <name type="scientific">Allacma fusca</name>
    <dbReference type="NCBI Taxonomy" id="39272"/>
    <lineage>
        <taxon>Eukaryota</taxon>
        <taxon>Metazoa</taxon>
        <taxon>Ecdysozoa</taxon>
        <taxon>Arthropoda</taxon>
        <taxon>Hexapoda</taxon>
        <taxon>Collembola</taxon>
        <taxon>Symphypleona</taxon>
        <taxon>Sminthuridae</taxon>
        <taxon>Allacma</taxon>
    </lineage>
</organism>